<sequence>MAPSQVEAAAQQLLAGLPQRLDQVFRPWARSAPKQPALIGDGKVWTYGALAGIVDDVAAELSKHGVRPGDRVMVVSENSPALAALILAISALDAWSVSVNPRLSEREIDQIRGHCGARVLYYTVEVSELAAAHARRHEAHEVEMGPLGTLAVSPLNEATEPEPVAQDSAQQVAALLYTSGTTGNPKGVMLSHRNILFNASVSRLLRKPTPEDIIYGVLPMSHIVGFSIILAGTLIGGSAVHLVPKYDPAAFVGAVRDHGISLLFGVPTTYQRLLEYKATAGLNALPRGRLRGLYVAGAPLDPTLKAMVEQEFGLPLLNGYGITECAPGISGVRAEAPRSDTSVGTVIPGIEVRLVGRDGAAVAEGTVGELHVRGPNVMRGYYRAPEATAAAIDKEGWFNTGDLARFEGETLFIAGRTKELIIRSGFNVYPAEVEAVLNAHPAVMQSAAVGRAVQANEEVVAYVQLLAGAQATVDDLMAHAARQLTAYKRPSEIVILEALPTSSAGKILKHRLSA</sequence>
<dbReference type="RefSeq" id="WP_147150477.1">
    <property type="nucleotide sequence ID" value="NZ_BKAJ01000065.1"/>
</dbReference>
<dbReference type="InterPro" id="IPR025110">
    <property type="entry name" value="AMP-bd_C"/>
</dbReference>
<dbReference type="SUPFAM" id="SSF56801">
    <property type="entry name" value="Acetyl-CoA synthetase-like"/>
    <property type="match status" value="1"/>
</dbReference>
<accession>A0A512NBT4</accession>
<organism evidence="3 4">
    <name type="scientific">Reyranella soli</name>
    <dbReference type="NCBI Taxonomy" id="1230389"/>
    <lineage>
        <taxon>Bacteria</taxon>
        <taxon>Pseudomonadati</taxon>
        <taxon>Pseudomonadota</taxon>
        <taxon>Alphaproteobacteria</taxon>
        <taxon>Hyphomicrobiales</taxon>
        <taxon>Reyranellaceae</taxon>
        <taxon>Reyranella</taxon>
    </lineage>
</organism>
<dbReference type="Pfam" id="PF13193">
    <property type="entry name" value="AMP-binding_C"/>
    <property type="match status" value="1"/>
</dbReference>
<feature type="domain" description="AMP-binding enzyme C-terminal" evidence="2">
    <location>
        <begin position="432"/>
        <end position="506"/>
    </location>
</feature>
<evidence type="ECO:0000313" key="4">
    <source>
        <dbReference type="Proteomes" id="UP000321058"/>
    </source>
</evidence>
<comment type="caution">
    <text evidence="3">The sequence shown here is derived from an EMBL/GenBank/DDBJ whole genome shotgun (WGS) entry which is preliminary data.</text>
</comment>
<evidence type="ECO:0000259" key="1">
    <source>
        <dbReference type="Pfam" id="PF00501"/>
    </source>
</evidence>
<dbReference type="Pfam" id="PF00501">
    <property type="entry name" value="AMP-binding"/>
    <property type="match status" value="1"/>
</dbReference>
<evidence type="ECO:0000313" key="3">
    <source>
        <dbReference type="EMBL" id="GEP56406.1"/>
    </source>
</evidence>
<name>A0A512NBT4_9HYPH</name>
<gene>
    <name evidence="3" type="ORF">RSO01_35720</name>
</gene>
<dbReference type="Gene3D" id="3.40.50.12780">
    <property type="entry name" value="N-terminal domain of ligase-like"/>
    <property type="match status" value="1"/>
</dbReference>
<dbReference type="GO" id="GO:0016878">
    <property type="term" value="F:acid-thiol ligase activity"/>
    <property type="evidence" value="ECO:0007669"/>
    <property type="project" value="UniProtKB-ARBA"/>
</dbReference>
<dbReference type="PANTHER" id="PTHR43767:SF1">
    <property type="entry name" value="NONRIBOSOMAL PEPTIDE SYNTHASE PES1 (EUROFUNG)-RELATED"/>
    <property type="match status" value="1"/>
</dbReference>
<dbReference type="Gene3D" id="3.30.300.30">
    <property type="match status" value="1"/>
</dbReference>
<dbReference type="OrthoDB" id="9803968at2"/>
<reference evidence="3 4" key="1">
    <citation type="submission" date="2019-07" db="EMBL/GenBank/DDBJ databases">
        <title>Whole genome shotgun sequence of Reyranella soli NBRC 108950.</title>
        <authorList>
            <person name="Hosoyama A."/>
            <person name="Uohara A."/>
            <person name="Ohji S."/>
            <person name="Ichikawa N."/>
        </authorList>
    </citation>
    <scope>NUCLEOTIDE SEQUENCE [LARGE SCALE GENOMIC DNA]</scope>
    <source>
        <strain evidence="3 4">NBRC 108950</strain>
    </source>
</reference>
<proteinExistence type="predicted"/>
<dbReference type="InterPro" id="IPR000873">
    <property type="entry name" value="AMP-dep_synth/lig_dom"/>
</dbReference>
<dbReference type="Proteomes" id="UP000321058">
    <property type="component" value="Unassembled WGS sequence"/>
</dbReference>
<feature type="domain" description="AMP-dependent synthetase/ligase" evidence="1">
    <location>
        <begin position="26"/>
        <end position="382"/>
    </location>
</feature>
<dbReference type="InterPro" id="IPR045851">
    <property type="entry name" value="AMP-bd_C_sf"/>
</dbReference>
<protein>
    <submittedName>
        <fullName evidence="3">AMP-binding protein</fullName>
    </submittedName>
</protein>
<dbReference type="AlphaFoldDB" id="A0A512NBT4"/>
<evidence type="ECO:0000259" key="2">
    <source>
        <dbReference type="Pfam" id="PF13193"/>
    </source>
</evidence>
<dbReference type="InterPro" id="IPR050237">
    <property type="entry name" value="ATP-dep_AMP-bd_enzyme"/>
</dbReference>
<dbReference type="InterPro" id="IPR020845">
    <property type="entry name" value="AMP-binding_CS"/>
</dbReference>
<dbReference type="EMBL" id="BKAJ01000065">
    <property type="protein sequence ID" value="GEP56406.1"/>
    <property type="molecule type" value="Genomic_DNA"/>
</dbReference>
<keyword evidence="4" id="KW-1185">Reference proteome</keyword>
<dbReference type="InterPro" id="IPR042099">
    <property type="entry name" value="ANL_N_sf"/>
</dbReference>
<dbReference type="PANTHER" id="PTHR43767">
    <property type="entry name" value="LONG-CHAIN-FATTY-ACID--COA LIGASE"/>
    <property type="match status" value="1"/>
</dbReference>
<dbReference type="PROSITE" id="PS00455">
    <property type="entry name" value="AMP_BINDING"/>
    <property type="match status" value="1"/>
</dbReference>